<dbReference type="Proteomes" id="UP000821837">
    <property type="component" value="Unassembled WGS sequence"/>
</dbReference>
<dbReference type="AlphaFoldDB" id="A0A9D4SXR3"/>
<accession>A0A9D4SXR3</accession>
<sequence length="97" mass="10613">MAEIQVEILKLRAAAGMEGDNLQLEVNNANHRKVNEETGICLPGDVFEEEYEEAIQYDDRTNRAMGLLKAKIAAVQASAITSSSIAIPPPQLPKLHL</sequence>
<dbReference type="VEuPathDB" id="VectorBase:RSAN_052509"/>
<protein>
    <submittedName>
        <fullName evidence="1">Uncharacterized protein</fullName>
    </submittedName>
</protein>
<keyword evidence="2" id="KW-1185">Reference proteome</keyword>
<organism evidence="1 2">
    <name type="scientific">Rhipicephalus sanguineus</name>
    <name type="common">Brown dog tick</name>
    <name type="synonym">Ixodes sanguineus</name>
    <dbReference type="NCBI Taxonomy" id="34632"/>
    <lineage>
        <taxon>Eukaryota</taxon>
        <taxon>Metazoa</taxon>
        <taxon>Ecdysozoa</taxon>
        <taxon>Arthropoda</taxon>
        <taxon>Chelicerata</taxon>
        <taxon>Arachnida</taxon>
        <taxon>Acari</taxon>
        <taxon>Parasitiformes</taxon>
        <taxon>Ixodida</taxon>
        <taxon>Ixodoidea</taxon>
        <taxon>Ixodidae</taxon>
        <taxon>Rhipicephalinae</taxon>
        <taxon>Rhipicephalus</taxon>
        <taxon>Rhipicephalus</taxon>
    </lineage>
</organism>
<evidence type="ECO:0000313" key="1">
    <source>
        <dbReference type="EMBL" id="KAH7956030.1"/>
    </source>
</evidence>
<reference evidence="1" key="2">
    <citation type="submission" date="2021-09" db="EMBL/GenBank/DDBJ databases">
        <authorList>
            <person name="Jia N."/>
            <person name="Wang J."/>
            <person name="Shi W."/>
            <person name="Du L."/>
            <person name="Sun Y."/>
            <person name="Zhan W."/>
            <person name="Jiang J."/>
            <person name="Wang Q."/>
            <person name="Zhang B."/>
            <person name="Ji P."/>
            <person name="Sakyi L.B."/>
            <person name="Cui X."/>
            <person name="Yuan T."/>
            <person name="Jiang B."/>
            <person name="Yang W."/>
            <person name="Lam T.T.-Y."/>
            <person name="Chang Q."/>
            <person name="Ding S."/>
            <person name="Wang X."/>
            <person name="Zhu J."/>
            <person name="Ruan X."/>
            <person name="Zhao L."/>
            <person name="Wei J."/>
            <person name="Que T."/>
            <person name="Du C."/>
            <person name="Cheng J."/>
            <person name="Dai P."/>
            <person name="Han X."/>
            <person name="Huang E."/>
            <person name="Gao Y."/>
            <person name="Liu J."/>
            <person name="Shao H."/>
            <person name="Ye R."/>
            <person name="Li L."/>
            <person name="Wei W."/>
            <person name="Wang X."/>
            <person name="Wang C."/>
            <person name="Huo Q."/>
            <person name="Li W."/>
            <person name="Guo W."/>
            <person name="Chen H."/>
            <person name="Chen S."/>
            <person name="Zhou L."/>
            <person name="Zhou L."/>
            <person name="Ni X."/>
            <person name="Tian J."/>
            <person name="Zhou Y."/>
            <person name="Sheng Y."/>
            <person name="Liu T."/>
            <person name="Pan Y."/>
            <person name="Xia L."/>
            <person name="Li J."/>
            <person name="Zhao F."/>
            <person name="Cao W."/>
        </authorList>
    </citation>
    <scope>NUCLEOTIDE SEQUENCE</scope>
    <source>
        <strain evidence="1">Rsan-2018</strain>
        <tissue evidence="1">Larvae</tissue>
    </source>
</reference>
<reference evidence="1" key="1">
    <citation type="journal article" date="2020" name="Cell">
        <title>Large-Scale Comparative Analyses of Tick Genomes Elucidate Their Genetic Diversity and Vector Capacities.</title>
        <authorList>
            <consortium name="Tick Genome and Microbiome Consortium (TIGMIC)"/>
            <person name="Jia N."/>
            <person name="Wang J."/>
            <person name="Shi W."/>
            <person name="Du L."/>
            <person name="Sun Y."/>
            <person name="Zhan W."/>
            <person name="Jiang J.F."/>
            <person name="Wang Q."/>
            <person name="Zhang B."/>
            <person name="Ji P."/>
            <person name="Bell-Sakyi L."/>
            <person name="Cui X.M."/>
            <person name="Yuan T.T."/>
            <person name="Jiang B.G."/>
            <person name="Yang W.F."/>
            <person name="Lam T.T."/>
            <person name="Chang Q.C."/>
            <person name="Ding S.J."/>
            <person name="Wang X.J."/>
            <person name="Zhu J.G."/>
            <person name="Ruan X.D."/>
            <person name="Zhao L."/>
            <person name="Wei J.T."/>
            <person name="Ye R.Z."/>
            <person name="Que T.C."/>
            <person name="Du C.H."/>
            <person name="Zhou Y.H."/>
            <person name="Cheng J.X."/>
            <person name="Dai P.F."/>
            <person name="Guo W.B."/>
            <person name="Han X.H."/>
            <person name="Huang E.J."/>
            <person name="Li L.F."/>
            <person name="Wei W."/>
            <person name="Gao Y.C."/>
            <person name="Liu J.Z."/>
            <person name="Shao H.Z."/>
            <person name="Wang X."/>
            <person name="Wang C.C."/>
            <person name="Yang T.C."/>
            <person name="Huo Q.B."/>
            <person name="Li W."/>
            <person name="Chen H.Y."/>
            <person name="Chen S.E."/>
            <person name="Zhou L.G."/>
            <person name="Ni X.B."/>
            <person name="Tian J.H."/>
            <person name="Sheng Y."/>
            <person name="Liu T."/>
            <person name="Pan Y.S."/>
            <person name="Xia L.Y."/>
            <person name="Li J."/>
            <person name="Zhao F."/>
            <person name="Cao W.C."/>
        </authorList>
    </citation>
    <scope>NUCLEOTIDE SEQUENCE</scope>
    <source>
        <strain evidence="1">Rsan-2018</strain>
    </source>
</reference>
<evidence type="ECO:0000313" key="2">
    <source>
        <dbReference type="Proteomes" id="UP000821837"/>
    </source>
</evidence>
<gene>
    <name evidence="1" type="ORF">HPB52_005752</name>
</gene>
<comment type="caution">
    <text evidence="1">The sequence shown here is derived from an EMBL/GenBank/DDBJ whole genome shotgun (WGS) entry which is preliminary data.</text>
</comment>
<proteinExistence type="predicted"/>
<name>A0A9D4SXR3_RHISA</name>
<dbReference type="EMBL" id="JABSTV010001250">
    <property type="protein sequence ID" value="KAH7956030.1"/>
    <property type="molecule type" value="Genomic_DNA"/>
</dbReference>